<dbReference type="EMBL" id="FQXH01000009">
    <property type="protein sequence ID" value="SHH17502.1"/>
    <property type="molecule type" value="Genomic_DNA"/>
</dbReference>
<dbReference type="Proteomes" id="UP000242520">
    <property type="component" value="Unassembled WGS sequence"/>
</dbReference>
<dbReference type="OrthoDB" id="2067411at2"/>
<name>A0A1M5QTU3_9FIRM</name>
<dbReference type="PROSITE" id="PS51257">
    <property type="entry name" value="PROKAR_LIPOPROTEIN"/>
    <property type="match status" value="1"/>
</dbReference>
<reference evidence="3" key="1">
    <citation type="submission" date="2016-11" db="EMBL/GenBank/DDBJ databases">
        <authorList>
            <person name="Varghese N."/>
            <person name="Submissions S."/>
        </authorList>
    </citation>
    <scope>NUCLEOTIDE SEQUENCE [LARGE SCALE GENOMIC DNA]</scope>
    <source>
        <strain evidence="3">DSM 15285</strain>
    </source>
</reference>
<evidence type="ECO:0000313" key="3">
    <source>
        <dbReference type="Proteomes" id="UP000242520"/>
    </source>
</evidence>
<protein>
    <recommendedName>
        <fullName evidence="4">Lipoprotein</fullName>
    </recommendedName>
</protein>
<evidence type="ECO:0008006" key="4">
    <source>
        <dbReference type="Google" id="ProtNLM"/>
    </source>
</evidence>
<keyword evidence="1" id="KW-0732">Signal</keyword>
<feature type="chain" id="PRO_5012928922" description="Lipoprotein" evidence="1">
    <location>
        <begin position="21"/>
        <end position="230"/>
    </location>
</feature>
<dbReference type="RefSeq" id="WP_072724437.1">
    <property type="nucleotide sequence ID" value="NZ_FQXH01000009.1"/>
</dbReference>
<gene>
    <name evidence="2" type="ORF">SAMN02744040_01101</name>
</gene>
<dbReference type="AlphaFoldDB" id="A0A1M5QTU3"/>
<evidence type="ECO:0000256" key="1">
    <source>
        <dbReference type="SAM" id="SignalP"/>
    </source>
</evidence>
<keyword evidence="3" id="KW-1185">Reference proteome</keyword>
<dbReference type="STRING" id="1123350.SAMN02744040_01101"/>
<evidence type="ECO:0000313" key="2">
    <source>
        <dbReference type="EMBL" id="SHH17502.1"/>
    </source>
</evidence>
<feature type="signal peptide" evidence="1">
    <location>
        <begin position="1"/>
        <end position="20"/>
    </location>
</feature>
<proteinExistence type="predicted"/>
<organism evidence="2 3">
    <name type="scientific">Tepidibacter thalassicus DSM 15285</name>
    <dbReference type="NCBI Taxonomy" id="1123350"/>
    <lineage>
        <taxon>Bacteria</taxon>
        <taxon>Bacillati</taxon>
        <taxon>Bacillota</taxon>
        <taxon>Clostridia</taxon>
        <taxon>Peptostreptococcales</taxon>
        <taxon>Peptostreptococcaceae</taxon>
        <taxon>Tepidibacter</taxon>
    </lineage>
</organism>
<sequence length="230" mass="26478">MAKRVIYFLLILSVAVFSIGCNKTNTESNNSSSEKLYSDELLKYFPSVEGTVLNYCGVLEYEQTLTLNNVIDNDKEIKLNFKGEILDQSEGEGLPKKDRILETEYIIGKNSVKEVQKNLNRRYSQSVIREQVVLKLPIEKGNTWNQKVVVDGKEYTAQTKITDVFKDDKNKSIVKTETVIKGIENYPENTYREIKIFKEGKGLVEFKNTILLGEDKNPFEFGYMLFELNK</sequence>
<accession>A0A1M5QTU3</accession>